<keyword evidence="12 14" id="KW-0378">Hydrolase</keyword>
<evidence type="ECO:0000256" key="13">
    <source>
        <dbReference type="ARBA" id="ARBA00023211"/>
    </source>
</evidence>
<dbReference type="Gene3D" id="3.30.420.10">
    <property type="entry name" value="Ribonuclease H-like superfamily/Ribonuclease H"/>
    <property type="match status" value="1"/>
</dbReference>
<dbReference type="NCBIfam" id="NF000595">
    <property type="entry name" value="PRK00015.1-3"/>
    <property type="match status" value="1"/>
</dbReference>
<dbReference type="GO" id="GO:0006298">
    <property type="term" value="P:mismatch repair"/>
    <property type="evidence" value="ECO:0007669"/>
    <property type="project" value="TreeGrafter"/>
</dbReference>
<dbReference type="HAMAP" id="MF_00052_B">
    <property type="entry name" value="RNase_HII_B"/>
    <property type="match status" value="1"/>
</dbReference>
<evidence type="ECO:0000256" key="5">
    <source>
        <dbReference type="ARBA" id="ARBA00007383"/>
    </source>
</evidence>
<dbReference type="FunFam" id="3.30.420.10:FF:000006">
    <property type="entry name" value="Ribonuclease HII"/>
    <property type="match status" value="1"/>
</dbReference>
<dbReference type="EMBL" id="JQBL01000007">
    <property type="protein sequence ID" value="KRN50616.1"/>
    <property type="molecule type" value="Genomic_DNA"/>
</dbReference>
<evidence type="ECO:0000256" key="15">
    <source>
        <dbReference type="PROSITE-ProRule" id="PRU01319"/>
    </source>
</evidence>
<evidence type="ECO:0000256" key="1">
    <source>
        <dbReference type="ARBA" id="ARBA00000077"/>
    </source>
</evidence>
<keyword evidence="11 14" id="KW-0255">Endonuclease</keyword>
<feature type="binding site" evidence="14 15">
    <location>
        <position position="24"/>
    </location>
    <ligand>
        <name>a divalent metal cation</name>
        <dbReference type="ChEBI" id="CHEBI:60240"/>
    </ligand>
</feature>
<dbReference type="NCBIfam" id="NF000594">
    <property type="entry name" value="PRK00015.1-1"/>
    <property type="match status" value="1"/>
</dbReference>
<reference evidence="18 19" key="1">
    <citation type="journal article" date="2015" name="Genome Announc.">
        <title>Expanding the biotechnology potential of lactobacilli through comparative genomics of 213 strains and associated genera.</title>
        <authorList>
            <person name="Sun Z."/>
            <person name="Harris H.M."/>
            <person name="McCann A."/>
            <person name="Guo C."/>
            <person name="Argimon S."/>
            <person name="Zhang W."/>
            <person name="Yang X."/>
            <person name="Jeffery I.B."/>
            <person name="Cooney J.C."/>
            <person name="Kagawa T.F."/>
            <person name="Liu W."/>
            <person name="Song Y."/>
            <person name="Salvetti E."/>
            <person name="Wrobel A."/>
            <person name="Rasinkangas P."/>
            <person name="Parkhill J."/>
            <person name="Rea M.C."/>
            <person name="O'Sullivan O."/>
            <person name="Ritari J."/>
            <person name="Douillard F.P."/>
            <person name="Paul Ross R."/>
            <person name="Yang R."/>
            <person name="Briner A.E."/>
            <person name="Felis G.E."/>
            <person name="de Vos W.M."/>
            <person name="Barrangou R."/>
            <person name="Klaenhammer T.R."/>
            <person name="Caufield P.W."/>
            <person name="Cui Y."/>
            <person name="Zhang H."/>
            <person name="O'Toole P.W."/>
        </authorList>
    </citation>
    <scope>NUCLEOTIDE SEQUENCE [LARGE SCALE GENOMIC DNA]</scope>
    <source>
        <strain evidence="18 19">DSM 20405</strain>
    </source>
</reference>
<keyword evidence="10 14" id="KW-0479">Metal-binding</keyword>
<dbReference type="GO" id="GO:0005737">
    <property type="term" value="C:cytoplasm"/>
    <property type="evidence" value="ECO:0007669"/>
    <property type="project" value="UniProtKB-SubCell"/>
</dbReference>
<dbReference type="GO" id="GO:0032299">
    <property type="term" value="C:ribonuclease H2 complex"/>
    <property type="evidence" value="ECO:0007669"/>
    <property type="project" value="TreeGrafter"/>
</dbReference>
<comment type="cofactor">
    <cofactor evidence="14 15">
        <name>Mn(2+)</name>
        <dbReference type="ChEBI" id="CHEBI:29035"/>
    </cofactor>
    <cofactor evidence="14 15">
        <name>Mg(2+)</name>
        <dbReference type="ChEBI" id="CHEBI:18420"/>
    </cofactor>
    <text evidence="14 15">Manganese or magnesium. Binds 1 divalent metal ion per monomer in the absence of substrate. May bind a second metal ion after substrate binding.</text>
</comment>
<evidence type="ECO:0000256" key="6">
    <source>
        <dbReference type="ARBA" id="ARBA00012180"/>
    </source>
</evidence>
<evidence type="ECO:0000313" key="19">
    <source>
        <dbReference type="Proteomes" id="UP000051841"/>
    </source>
</evidence>
<dbReference type="Proteomes" id="UP000051841">
    <property type="component" value="Unassembled WGS sequence"/>
</dbReference>
<comment type="subcellular location">
    <subcellularLocation>
        <location evidence="4 14">Cytoplasm</location>
    </subcellularLocation>
</comment>
<dbReference type="GO" id="GO:0030145">
    <property type="term" value="F:manganese ion binding"/>
    <property type="evidence" value="ECO:0007669"/>
    <property type="project" value="UniProtKB-UniRule"/>
</dbReference>
<evidence type="ECO:0000256" key="12">
    <source>
        <dbReference type="ARBA" id="ARBA00022801"/>
    </source>
</evidence>
<name>A0A0R2HDH0_9FIRM</name>
<dbReference type="EC" id="3.1.26.4" evidence="6 14"/>
<feature type="domain" description="RNase H type-2" evidence="17">
    <location>
        <begin position="17"/>
        <end position="205"/>
    </location>
</feature>
<dbReference type="SUPFAM" id="SSF53098">
    <property type="entry name" value="Ribonuclease H-like"/>
    <property type="match status" value="1"/>
</dbReference>
<feature type="binding site" evidence="14 15">
    <location>
        <position position="115"/>
    </location>
    <ligand>
        <name>a divalent metal cation</name>
        <dbReference type="ChEBI" id="CHEBI:60240"/>
    </ligand>
</feature>
<gene>
    <name evidence="14" type="primary">rnhB</name>
    <name evidence="18" type="ORF">IV49_GL001935</name>
</gene>
<evidence type="ECO:0000256" key="14">
    <source>
        <dbReference type="HAMAP-Rule" id="MF_00052"/>
    </source>
</evidence>
<dbReference type="CDD" id="cd07182">
    <property type="entry name" value="RNase_HII_bacteria_HII_like"/>
    <property type="match status" value="1"/>
</dbReference>
<evidence type="ECO:0000256" key="3">
    <source>
        <dbReference type="ARBA" id="ARBA00004065"/>
    </source>
</evidence>
<dbReference type="Pfam" id="PF01351">
    <property type="entry name" value="RNase_HII"/>
    <property type="match status" value="1"/>
</dbReference>
<dbReference type="GO" id="GO:0003723">
    <property type="term" value="F:RNA binding"/>
    <property type="evidence" value="ECO:0007669"/>
    <property type="project" value="UniProtKB-UniRule"/>
</dbReference>
<dbReference type="InterPro" id="IPR022898">
    <property type="entry name" value="RNase_HII"/>
</dbReference>
<dbReference type="GO" id="GO:0004523">
    <property type="term" value="F:RNA-DNA hybrid ribonuclease activity"/>
    <property type="evidence" value="ECO:0007669"/>
    <property type="project" value="UniProtKB-UniRule"/>
</dbReference>
<comment type="function">
    <text evidence="3 14 16">Endonuclease that specifically degrades the RNA of RNA-DNA hybrids.</text>
</comment>
<dbReference type="InterPro" id="IPR036397">
    <property type="entry name" value="RNaseH_sf"/>
</dbReference>
<evidence type="ECO:0000256" key="2">
    <source>
        <dbReference type="ARBA" id="ARBA00001946"/>
    </source>
</evidence>
<keyword evidence="9 14" id="KW-0540">Nuclease</keyword>
<comment type="caution">
    <text evidence="18">The sequence shown here is derived from an EMBL/GenBank/DDBJ whole genome shotgun (WGS) entry which is preliminary data.</text>
</comment>
<keyword evidence="8 14" id="KW-0963">Cytoplasm</keyword>
<evidence type="ECO:0000256" key="7">
    <source>
        <dbReference type="ARBA" id="ARBA00019179"/>
    </source>
</evidence>
<keyword evidence="13 14" id="KW-0464">Manganese</keyword>
<comment type="cofactor">
    <cofactor evidence="2">
        <name>Mg(2+)</name>
        <dbReference type="ChEBI" id="CHEBI:18420"/>
    </cofactor>
</comment>
<dbReference type="PANTHER" id="PTHR10954">
    <property type="entry name" value="RIBONUCLEASE H2 SUBUNIT A"/>
    <property type="match status" value="1"/>
</dbReference>
<comment type="similarity">
    <text evidence="5 14 16">Belongs to the RNase HII family.</text>
</comment>
<dbReference type="PATRIC" id="fig|1410657.5.peg.1997"/>
<evidence type="ECO:0000259" key="17">
    <source>
        <dbReference type="PROSITE" id="PS51975"/>
    </source>
</evidence>
<accession>A0A0R2HDH0</accession>
<dbReference type="PANTHER" id="PTHR10954:SF18">
    <property type="entry name" value="RIBONUCLEASE HII"/>
    <property type="match status" value="1"/>
</dbReference>
<dbReference type="PROSITE" id="PS51975">
    <property type="entry name" value="RNASE_H_2"/>
    <property type="match status" value="1"/>
</dbReference>
<dbReference type="InterPro" id="IPR024567">
    <property type="entry name" value="RNase_HII/HIII_dom"/>
</dbReference>
<organism evidence="18 19">
    <name type="scientific">Kandleria vitulina DSM 20405</name>
    <dbReference type="NCBI Taxonomy" id="1410657"/>
    <lineage>
        <taxon>Bacteria</taxon>
        <taxon>Bacillati</taxon>
        <taxon>Bacillota</taxon>
        <taxon>Erysipelotrichia</taxon>
        <taxon>Erysipelotrichales</taxon>
        <taxon>Coprobacillaceae</taxon>
        <taxon>Kandleria</taxon>
    </lineage>
</organism>
<evidence type="ECO:0000256" key="10">
    <source>
        <dbReference type="ARBA" id="ARBA00022723"/>
    </source>
</evidence>
<evidence type="ECO:0000256" key="16">
    <source>
        <dbReference type="RuleBase" id="RU003515"/>
    </source>
</evidence>
<evidence type="ECO:0000313" key="18">
    <source>
        <dbReference type="EMBL" id="KRN50616.1"/>
    </source>
</evidence>
<feature type="binding site" evidence="14 15">
    <location>
        <position position="23"/>
    </location>
    <ligand>
        <name>a divalent metal cation</name>
        <dbReference type="ChEBI" id="CHEBI:60240"/>
    </ligand>
</feature>
<dbReference type="InterPro" id="IPR001352">
    <property type="entry name" value="RNase_HII/HIII"/>
</dbReference>
<evidence type="ECO:0000256" key="9">
    <source>
        <dbReference type="ARBA" id="ARBA00022722"/>
    </source>
</evidence>
<dbReference type="InterPro" id="IPR012337">
    <property type="entry name" value="RNaseH-like_sf"/>
</dbReference>
<sequence>MCERLEFEKKARTLGYHTIIGLDEAGRGPMAGPLVVGGVIFPEDYYDERINDSKKLTEKKREALFDIIIENALAYKIEIIDVEEVDSLNVYQASKEGMLRIIRSIDKKPDFALTDAMPLGNELPHEAIVKGDSKSQSIAAASILAKVTRDRLMKEYGKKYPEYGFEKHKGYVTKAHKEALRKYGVTPIHRKSFAPVQEVLNEQLSLFDFNDVD</sequence>
<dbReference type="AlphaFoldDB" id="A0A0R2HDH0"/>
<evidence type="ECO:0000256" key="8">
    <source>
        <dbReference type="ARBA" id="ARBA00022490"/>
    </source>
</evidence>
<evidence type="ECO:0000256" key="4">
    <source>
        <dbReference type="ARBA" id="ARBA00004496"/>
    </source>
</evidence>
<keyword evidence="19" id="KW-1185">Reference proteome</keyword>
<comment type="catalytic activity">
    <reaction evidence="1 14 15 16">
        <text>Endonucleolytic cleavage to 5'-phosphomonoester.</text>
        <dbReference type="EC" id="3.1.26.4"/>
    </reaction>
</comment>
<evidence type="ECO:0000256" key="11">
    <source>
        <dbReference type="ARBA" id="ARBA00022759"/>
    </source>
</evidence>
<protein>
    <recommendedName>
        <fullName evidence="7 14">Ribonuclease HII</fullName>
        <shortName evidence="14">RNase HII</shortName>
        <ecNumber evidence="6 14">3.1.26.4</ecNumber>
    </recommendedName>
</protein>
<dbReference type="GO" id="GO:0043137">
    <property type="term" value="P:DNA replication, removal of RNA primer"/>
    <property type="evidence" value="ECO:0007669"/>
    <property type="project" value="TreeGrafter"/>
</dbReference>
<dbReference type="RefSeq" id="WP_051550614.1">
    <property type="nucleotide sequence ID" value="NZ_JNKN01000007.1"/>
</dbReference>
<proteinExistence type="inferred from homology"/>